<keyword evidence="3" id="KW-1185">Reference proteome</keyword>
<reference evidence="2" key="2">
    <citation type="submission" date="2018-02" db="UniProtKB">
        <authorList>
            <consortium name="EnsemblPlants"/>
        </authorList>
    </citation>
    <scope>IDENTIFICATION</scope>
    <source>
        <strain evidence="2">Williams 82</strain>
    </source>
</reference>
<evidence type="ECO:0000313" key="1">
    <source>
        <dbReference type="EMBL" id="KRH56283.1"/>
    </source>
</evidence>
<evidence type="ECO:0000313" key="3">
    <source>
        <dbReference type="Proteomes" id="UP000008827"/>
    </source>
</evidence>
<dbReference type="InParanoid" id="A0A0R0JVF5"/>
<organism evidence="1">
    <name type="scientific">Glycine max</name>
    <name type="common">Soybean</name>
    <name type="synonym">Glycine hispida</name>
    <dbReference type="NCBI Taxonomy" id="3847"/>
    <lineage>
        <taxon>Eukaryota</taxon>
        <taxon>Viridiplantae</taxon>
        <taxon>Streptophyta</taxon>
        <taxon>Embryophyta</taxon>
        <taxon>Tracheophyta</taxon>
        <taxon>Spermatophyta</taxon>
        <taxon>Magnoliopsida</taxon>
        <taxon>eudicotyledons</taxon>
        <taxon>Gunneridae</taxon>
        <taxon>Pentapetalae</taxon>
        <taxon>rosids</taxon>
        <taxon>fabids</taxon>
        <taxon>Fabales</taxon>
        <taxon>Fabaceae</taxon>
        <taxon>Papilionoideae</taxon>
        <taxon>50 kb inversion clade</taxon>
        <taxon>NPAAA clade</taxon>
        <taxon>indigoferoid/millettioid clade</taxon>
        <taxon>Phaseoleae</taxon>
        <taxon>Glycine</taxon>
        <taxon>Glycine subgen. Soja</taxon>
    </lineage>
</organism>
<sequence length="104" mass="12426">MYTRLYSFFRRNTLTPIVLFLKRKELSVGQQILVGLYSFVSRRSTSAVKVQQLTIVLLKKEKECERVCWRIPKFKYLIHFKLNDNPKKLNALLNNHLTKTHLFI</sequence>
<dbReference type="AlphaFoldDB" id="A0A0R0JVF5"/>
<accession>A0A0R0JVF5</accession>
<evidence type="ECO:0000313" key="2">
    <source>
        <dbReference type="EnsemblPlants" id="KRH56283"/>
    </source>
</evidence>
<dbReference type="Proteomes" id="UP000008827">
    <property type="component" value="Chromosome 6"/>
</dbReference>
<reference evidence="1" key="3">
    <citation type="submission" date="2018-07" db="EMBL/GenBank/DDBJ databases">
        <title>WGS assembly of Glycine max.</title>
        <authorList>
            <person name="Schmutz J."/>
            <person name="Cannon S."/>
            <person name="Schlueter J."/>
            <person name="Ma J."/>
            <person name="Mitros T."/>
            <person name="Nelson W."/>
            <person name="Hyten D."/>
            <person name="Song Q."/>
            <person name="Thelen J."/>
            <person name="Cheng J."/>
            <person name="Xu D."/>
            <person name="Hellsten U."/>
            <person name="May G."/>
            <person name="Yu Y."/>
            <person name="Sakurai T."/>
            <person name="Umezawa T."/>
            <person name="Bhattacharyya M."/>
            <person name="Sandhu D."/>
            <person name="Valliyodan B."/>
            <person name="Lindquist E."/>
            <person name="Peto M."/>
            <person name="Grant D."/>
            <person name="Shu S."/>
            <person name="Goodstein D."/>
            <person name="Barry K."/>
            <person name="Futrell-Griggs M."/>
            <person name="Abernathy B."/>
            <person name="Du J."/>
            <person name="Tian Z."/>
            <person name="Zhu L."/>
            <person name="Gill N."/>
            <person name="Joshi T."/>
            <person name="Libault M."/>
            <person name="Sethuraman A."/>
            <person name="Zhang X."/>
            <person name="Shinozaki K."/>
            <person name="Nguyen H."/>
            <person name="Wing R."/>
            <person name="Cregan P."/>
            <person name="Specht J."/>
            <person name="Grimwood J."/>
            <person name="Rokhsar D."/>
            <person name="Stacey G."/>
            <person name="Shoemaker R."/>
            <person name="Jackson S."/>
        </authorList>
    </citation>
    <scope>NUCLEOTIDE SEQUENCE</scope>
    <source>
        <tissue evidence="1">Callus</tissue>
    </source>
</reference>
<reference evidence="1 2" key="1">
    <citation type="journal article" date="2010" name="Nature">
        <title>Genome sequence of the palaeopolyploid soybean.</title>
        <authorList>
            <person name="Schmutz J."/>
            <person name="Cannon S.B."/>
            <person name="Schlueter J."/>
            <person name="Ma J."/>
            <person name="Mitros T."/>
            <person name="Nelson W."/>
            <person name="Hyten D.L."/>
            <person name="Song Q."/>
            <person name="Thelen J.J."/>
            <person name="Cheng J."/>
            <person name="Xu D."/>
            <person name="Hellsten U."/>
            <person name="May G.D."/>
            <person name="Yu Y."/>
            <person name="Sakurai T."/>
            <person name="Umezawa T."/>
            <person name="Bhattacharyya M.K."/>
            <person name="Sandhu D."/>
            <person name="Valliyodan B."/>
            <person name="Lindquist E."/>
            <person name="Peto M."/>
            <person name="Grant D."/>
            <person name="Shu S."/>
            <person name="Goodstein D."/>
            <person name="Barry K."/>
            <person name="Futrell-Griggs M."/>
            <person name="Abernathy B."/>
            <person name="Du J."/>
            <person name="Tian Z."/>
            <person name="Zhu L."/>
            <person name="Gill N."/>
            <person name="Joshi T."/>
            <person name="Libault M."/>
            <person name="Sethuraman A."/>
            <person name="Zhang X.-C."/>
            <person name="Shinozaki K."/>
            <person name="Nguyen H.T."/>
            <person name="Wing R.A."/>
            <person name="Cregan P."/>
            <person name="Specht J."/>
            <person name="Grimwood J."/>
            <person name="Rokhsar D."/>
            <person name="Stacey G."/>
            <person name="Shoemaker R.C."/>
            <person name="Jackson S.A."/>
        </authorList>
    </citation>
    <scope>NUCLEOTIDE SEQUENCE</scope>
    <source>
        <strain evidence="2">cv. Williams 82</strain>
        <tissue evidence="1">Callus</tissue>
    </source>
</reference>
<proteinExistence type="predicted"/>
<name>A0A0R0JVF5_SOYBN</name>
<protein>
    <submittedName>
        <fullName evidence="1 2">Uncharacterized protein</fullName>
    </submittedName>
</protein>
<dbReference type="EnsemblPlants" id="KRH56283">
    <property type="protein sequence ID" value="KRH56283"/>
    <property type="gene ID" value="GLYMA_06G314800"/>
</dbReference>
<dbReference type="Gramene" id="KRH56283">
    <property type="protein sequence ID" value="KRH56283"/>
    <property type="gene ID" value="GLYMA_06G314800"/>
</dbReference>
<dbReference type="EMBL" id="CM000839">
    <property type="protein sequence ID" value="KRH56283.1"/>
    <property type="molecule type" value="Genomic_DNA"/>
</dbReference>
<gene>
    <name evidence="1" type="ORF">GLYMA_06G314800</name>
</gene>